<feature type="compositionally biased region" description="Low complexity" evidence="1">
    <location>
        <begin position="172"/>
        <end position="189"/>
    </location>
</feature>
<evidence type="ECO:0000256" key="1">
    <source>
        <dbReference type="SAM" id="MobiDB-lite"/>
    </source>
</evidence>
<proteinExistence type="predicted"/>
<protein>
    <submittedName>
        <fullName evidence="2">Uncharacterized protein</fullName>
    </submittedName>
</protein>
<feature type="compositionally biased region" description="Polar residues" evidence="1">
    <location>
        <begin position="211"/>
        <end position="220"/>
    </location>
</feature>
<feature type="region of interest" description="Disordered" evidence="1">
    <location>
        <begin position="246"/>
        <end position="303"/>
    </location>
</feature>
<feature type="compositionally biased region" description="Low complexity" evidence="1">
    <location>
        <begin position="253"/>
        <end position="288"/>
    </location>
</feature>
<feature type="region of interest" description="Disordered" evidence="1">
    <location>
        <begin position="89"/>
        <end position="220"/>
    </location>
</feature>
<accession>A0A2B7Y9Q2</accession>
<feature type="compositionally biased region" description="Polar residues" evidence="1">
    <location>
        <begin position="101"/>
        <end position="125"/>
    </location>
</feature>
<dbReference type="EMBL" id="PDNB01000009">
    <property type="protein sequence ID" value="PGH17648.1"/>
    <property type="molecule type" value="Genomic_DNA"/>
</dbReference>
<gene>
    <name evidence="2" type="ORF">AJ79_01010</name>
</gene>
<dbReference type="OrthoDB" id="5409998at2759"/>
<keyword evidence="3" id="KW-1185">Reference proteome</keyword>
<dbReference type="AlphaFoldDB" id="A0A2B7Y9Q2"/>
<dbReference type="STRING" id="1447875.A0A2B7Y9Q2"/>
<comment type="caution">
    <text evidence="2">The sequence shown here is derived from an EMBL/GenBank/DDBJ whole genome shotgun (WGS) entry which is preliminary data.</text>
</comment>
<feature type="compositionally biased region" description="Polar residues" evidence="1">
    <location>
        <begin position="146"/>
        <end position="158"/>
    </location>
</feature>
<reference evidence="2 3" key="1">
    <citation type="submission" date="2017-10" db="EMBL/GenBank/DDBJ databases">
        <title>Comparative genomics in systemic dimorphic fungi from Ajellomycetaceae.</title>
        <authorList>
            <person name="Munoz J.F."/>
            <person name="Mcewen J.G."/>
            <person name="Clay O.K."/>
            <person name="Cuomo C.A."/>
        </authorList>
    </citation>
    <scope>NUCLEOTIDE SEQUENCE [LARGE SCALE GENOMIC DNA]</scope>
    <source>
        <strain evidence="2 3">UAMH5409</strain>
    </source>
</reference>
<name>A0A2B7Y9Q2_9EURO</name>
<evidence type="ECO:0000313" key="3">
    <source>
        <dbReference type="Proteomes" id="UP000223968"/>
    </source>
</evidence>
<sequence>MSATQCREGSLDTLTAMVNQTLIETGRFFRAPGSMRSRTQLKRNIPLAHEQFQRALDNLSEQIYIAKALLEKDYDAVLEKKSALRPKLAVQEDAHVKEEPVTNNNSKPQPADTTNPSQPAAQPNIKQEPDQPPSAKQSLEMKKQPSNEQNPANNTMPQQHPPSPDIAEVLDFDSLFPDSNNNNNNNDNDPNNDKDGSAEQAFLGGNGFLDMTSNNNTTGANNKDINPFGALLPGLERYASAAGDEFNYDLQPGNNGNQKEGDNNNIANSNGNNNNNNNNTQNNDNQQNPAGGDVNMDDLPPAASSFDELFVGVGNFGGDDENLLDNVDISELDESWFK</sequence>
<organism evidence="2 3">
    <name type="scientific">Helicocarpus griseus UAMH5409</name>
    <dbReference type="NCBI Taxonomy" id="1447875"/>
    <lineage>
        <taxon>Eukaryota</taxon>
        <taxon>Fungi</taxon>
        <taxon>Dikarya</taxon>
        <taxon>Ascomycota</taxon>
        <taxon>Pezizomycotina</taxon>
        <taxon>Eurotiomycetes</taxon>
        <taxon>Eurotiomycetidae</taxon>
        <taxon>Onygenales</taxon>
        <taxon>Ajellomycetaceae</taxon>
        <taxon>Helicocarpus</taxon>
    </lineage>
</organism>
<evidence type="ECO:0000313" key="2">
    <source>
        <dbReference type="EMBL" id="PGH17648.1"/>
    </source>
</evidence>
<feature type="compositionally biased region" description="Basic and acidic residues" evidence="1">
    <location>
        <begin position="90"/>
        <end position="100"/>
    </location>
</feature>
<dbReference type="Proteomes" id="UP000223968">
    <property type="component" value="Unassembled WGS sequence"/>
</dbReference>